<evidence type="ECO:0000313" key="3">
    <source>
        <dbReference type="Proteomes" id="UP000199125"/>
    </source>
</evidence>
<evidence type="ECO:0000256" key="1">
    <source>
        <dbReference type="SAM" id="MobiDB-lite"/>
    </source>
</evidence>
<keyword evidence="3" id="KW-1185">Reference proteome</keyword>
<feature type="region of interest" description="Disordered" evidence="1">
    <location>
        <begin position="1"/>
        <end position="72"/>
    </location>
</feature>
<proteinExistence type="predicted"/>
<name>A0A1H6L2T8_9RHOB</name>
<dbReference type="AlphaFoldDB" id="A0A1H6L2T8"/>
<reference evidence="3" key="1">
    <citation type="submission" date="2016-10" db="EMBL/GenBank/DDBJ databases">
        <authorList>
            <person name="Varghese N."/>
            <person name="Submissions S."/>
        </authorList>
    </citation>
    <scope>NUCLEOTIDE SEQUENCE [LARGE SCALE GENOMIC DNA]</scope>
    <source>
        <strain evidence="3">DSM 11593</strain>
    </source>
</reference>
<dbReference type="EMBL" id="FNXG01000002">
    <property type="protein sequence ID" value="SEH78649.1"/>
    <property type="molecule type" value="Genomic_DNA"/>
</dbReference>
<protein>
    <submittedName>
        <fullName evidence="2">Uncharacterized protein</fullName>
    </submittedName>
</protein>
<feature type="compositionally biased region" description="Gly residues" evidence="1">
    <location>
        <begin position="44"/>
        <end position="54"/>
    </location>
</feature>
<dbReference type="RefSeq" id="WP_090846105.1">
    <property type="nucleotide sequence ID" value="NZ_FNXG01000002.1"/>
</dbReference>
<accession>A0A1H6L2T8</accession>
<sequence length="72" mass="7484">MNKDRHPDKTGRKTGADDRAARQALALRENLARRKAQARSRAEGAGGNGGGGVTAGSNITIPGDEPRGDSED</sequence>
<feature type="compositionally biased region" description="Basic and acidic residues" evidence="1">
    <location>
        <begin position="1"/>
        <end position="21"/>
    </location>
</feature>
<organism evidence="2 3">
    <name type="scientific">Paracoccus alkenifer</name>
    <dbReference type="NCBI Taxonomy" id="65735"/>
    <lineage>
        <taxon>Bacteria</taxon>
        <taxon>Pseudomonadati</taxon>
        <taxon>Pseudomonadota</taxon>
        <taxon>Alphaproteobacteria</taxon>
        <taxon>Rhodobacterales</taxon>
        <taxon>Paracoccaceae</taxon>
        <taxon>Paracoccus</taxon>
    </lineage>
</organism>
<dbReference type="Proteomes" id="UP000199125">
    <property type="component" value="Unassembled WGS sequence"/>
</dbReference>
<evidence type="ECO:0000313" key="2">
    <source>
        <dbReference type="EMBL" id="SEH78649.1"/>
    </source>
</evidence>
<dbReference type="STRING" id="65735.SAMN04488075_1047"/>
<gene>
    <name evidence="2" type="ORF">SAMN04488075_1047</name>
</gene>